<proteinExistence type="inferred from homology"/>
<dbReference type="InterPro" id="IPR036390">
    <property type="entry name" value="WH_DNA-bd_sf"/>
</dbReference>
<evidence type="ECO:0000256" key="1">
    <source>
        <dbReference type="ARBA" id="ARBA00011046"/>
    </source>
</evidence>
<dbReference type="Gene3D" id="1.10.4040.10">
    <property type="entry name" value="Penicillinase repressor domain"/>
    <property type="match status" value="1"/>
</dbReference>
<dbReference type="Pfam" id="PF03965">
    <property type="entry name" value="Penicillinase_R"/>
    <property type="match status" value="1"/>
</dbReference>
<dbReference type="Gene3D" id="1.10.10.10">
    <property type="entry name" value="Winged helix-like DNA-binding domain superfamily/Winged helix DNA-binding domain"/>
    <property type="match status" value="1"/>
</dbReference>
<evidence type="ECO:0000256" key="2">
    <source>
        <dbReference type="ARBA" id="ARBA00023015"/>
    </source>
</evidence>
<organism evidence="5 6">
    <name type="scientific">Candidatus Eisenbergiella merdavium</name>
    <dbReference type="NCBI Taxonomy" id="2838551"/>
    <lineage>
        <taxon>Bacteria</taxon>
        <taxon>Bacillati</taxon>
        <taxon>Bacillota</taxon>
        <taxon>Clostridia</taxon>
        <taxon>Lachnospirales</taxon>
        <taxon>Lachnospiraceae</taxon>
        <taxon>Eisenbergiella</taxon>
    </lineage>
</organism>
<dbReference type="EMBL" id="DWWS01000027">
    <property type="protein sequence ID" value="HJC23561.1"/>
    <property type="molecule type" value="Genomic_DNA"/>
</dbReference>
<evidence type="ECO:0000313" key="6">
    <source>
        <dbReference type="Proteomes" id="UP000823891"/>
    </source>
</evidence>
<keyword evidence="3" id="KW-0238">DNA-binding</keyword>
<gene>
    <name evidence="5" type="ORF">H9761_07655</name>
</gene>
<dbReference type="GO" id="GO:0003677">
    <property type="term" value="F:DNA binding"/>
    <property type="evidence" value="ECO:0007669"/>
    <property type="project" value="UniProtKB-KW"/>
</dbReference>
<keyword evidence="4" id="KW-0804">Transcription</keyword>
<dbReference type="InterPro" id="IPR036388">
    <property type="entry name" value="WH-like_DNA-bd_sf"/>
</dbReference>
<evidence type="ECO:0000256" key="3">
    <source>
        <dbReference type="ARBA" id="ARBA00023125"/>
    </source>
</evidence>
<protein>
    <submittedName>
        <fullName evidence="5">BlaI/MecI/CopY family transcriptional regulator</fullName>
    </submittedName>
</protein>
<comment type="similarity">
    <text evidence="1">Belongs to the BlaI transcriptional regulatory family.</text>
</comment>
<dbReference type="Proteomes" id="UP000823891">
    <property type="component" value="Unassembled WGS sequence"/>
</dbReference>
<accession>A0A9D2NDQ1</accession>
<dbReference type="GO" id="GO:0045892">
    <property type="term" value="P:negative regulation of DNA-templated transcription"/>
    <property type="evidence" value="ECO:0007669"/>
    <property type="project" value="InterPro"/>
</dbReference>
<reference evidence="5" key="1">
    <citation type="journal article" date="2021" name="PeerJ">
        <title>Extensive microbial diversity within the chicken gut microbiome revealed by metagenomics and culture.</title>
        <authorList>
            <person name="Gilroy R."/>
            <person name="Ravi A."/>
            <person name="Getino M."/>
            <person name="Pursley I."/>
            <person name="Horton D.L."/>
            <person name="Alikhan N.F."/>
            <person name="Baker D."/>
            <person name="Gharbi K."/>
            <person name="Hall N."/>
            <person name="Watson M."/>
            <person name="Adriaenssens E.M."/>
            <person name="Foster-Nyarko E."/>
            <person name="Jarju S."/>
            <person name="Secka A."/>
            <person name="Antonio M."/>
            <person name="Oren A."/>
            <person name="Chaudhuri R.R."/>
            <person name="La Ragione R."/>
            <person name="Hildebrand F."/>
            <person name="Pallen M.J."/>
        </authorList>
    </citation>
    <scope>NUCLEOTIDE SEQUENCE</scope>
    <source>
        <strain evidence="5">USAMLcec2-132</strain>
    </source>
</reference>
<dbReference type="SUPFAM" id="SSF46785">
    <property type="entry name" value="Winged helix' DNA-binding domain"/>
    <property type="match status" value="1"/>
</dbReference>
<evidence type="ECO:0000313" key="5">
    <source>
        <dbReference type="EMBL" id="HJC23561.1"/>
    </source>
</evidence>
<dbReference type="InterPro" id="IPR005650">
    <property type="entry name" value="BlaI_family"/>
</dbReference>
<keyword evidence="2" id="KW-0805">Transcription regulation</keyword>
<dbReference type="PIRSF" id="PIRSF019455">
    <property type="entry name" value="CopR_AtkY"/>
    <property type="match status" value="1"/>
</dbReference>
<sequence length="119" mass="13507">MKIFESELRILDILWRFGPLSASETAKRAEAEYGWSVTTTYTVIKKCISKKLVRREDPGFLCQPLVTRHQVQADEAQTLLGRLFNGKIDCLVASLASENSITADEIENLKKIIEDYEAK</sequence>
<name>A0A9D2NDQ1_9FIRM</name>
<dbReference type="AlphaFoldDB" id="A0A9D2NDQ1"/>
<reference evidence="5" key="2">
    <citation type="submission" date="2021-04" db="EMBL/GenBank/DDBJ databases">
        <authorList>
            <person name="Gilroy R."/>
        </authorList>
    </citation>
    <scope>NUCLEOTIDE SEQUENCE</scope>
    <source>
        <strain evidence="5">USAMLcec2-132</strain>
    </source>
</reference>
<evidence type="ECO:0000256" key="4">
    <source>
        <dbReference type="ARBA" id="ARBA00023163"/>
    </source>
</evidence>
<comment type="caution">
    <text evidence="5">The sequence shown here is derived from an EMBL/GenBank/DDBJ whole genome shotgun (WGS) entry which is preliminary data.</text>
</comment>